<dbReference type="EMBL" id="PKPP01002270">
    <property type="protein sequence ID" value="PWA76422.1"/>
    <property type="molecule type" value="Genomic_DNA"/>
</dbReference>
<protein>
    <submittedName>
        <fullName evidence="1">Uncharacterized protein</fullName>
    </submittedName>
</protein>
<reference evidence="1 2" key="1">
    <citation type="journal article" date="2018" name="Mol. Plant">
        <title>The genome of Artemisia annua provides insight into the evolution of Asteraceae family and artemisinin biosynthesis.</title>
        <authorList>
            <person name="Shen Q."/>
            <person name="Zhang L."/>
            <person name="Liao Z."/>
            <person name="Wang S."/>
            <person name="Yan T."/>
            <person name="Shi P."/>
            <person name="Liu M."/>
            <person name="Fu X."/>
            <person name="Pan Q."/>
            <person name="Wang Y."/>
            <person name="Lv Z."/>
            <person name="Lu X."/>
            <person name="Zhang F."/>
            <person name="Jiang W."/>
            <person name="Ma Y."/>
            <person name="Chen M."/>
            <person name="Hao X."/>
            <person name="Li L."/>
            <person name="Tang Y."/>
            <person name="Lv G."/>
            <person name="Zhou Y."/>
            <person name="Sun X."/>
            <person name="Brodelius P.E."/>
            <person name="Rose J.K.C."/>
            <person name="Tang K."/>
        </authorList>
    </citation>
    <scope>NUCLEOTIDE SEQUENCE [LARGE SCALE GENOMIC DNA]</scope>
    <source>
        <strain evidence="2">cv. Huhao1</strain>
        <tissue evidence="1">Leaf</tissue>
    </source>
</reference>
<comment type="caution">
    <text evidence="1">The sequence shown here is derived from an EMBL/GenBank/DDBJ whole genome shotgun (WGS) entry which is preliminary data.</text>
</comment>
<evidence type="ECO:0000313" key="1">
    <source>
        <dbReference type="EMBL" id="PWA76422.1"/>
    </source>
</evidence>
<evidence type="ECO:0000313" key="2">
    <source>
        <dbReference type="Proteomes" id="UP000245207"/>
    </source>
</evidence>
<proteinExistence type="predicted"/>
<name>A0A2U1NSD6_ARTAN</name>
<keyword evidence="2" id="KW-1185">Reference proteome</keyword>
<sequence length="80" mass="9140">MAEAESELTPLEKGVDYFDVDYFYSLVDQAKRIEAAKKKMESHPLYGYANDSNPFADSDLNDKLQKTFKEAVDHYLALEA</sequence>
<organism evidence="1 2">
    <name type="scientific">Artemisia annua</name>
    <name type="common">Sweet wormwood</name>
    <dbReference type="NCBI Taxonomy" id="35608"/>
    <lineage>
        <taxon>Eukaryota</taxon>
        <taxon>Viridiplantae</taxon>
        <taxon>Streptophyta</taxon>
        <taxon>Embryophyta</taxon>
        <taxon>Tracheophyta</taxon>
        <taxon>Spermatophyta</taxon>
        <taxon>Magnoliopsida</taxon>
        <taxon>eudicotyledons</taxon>
        <taxon>Gunneridae</taxon>
        <taxon>Pentapetalae</taxon>
        <taxon>asterids</taxon>
        <taxon>campanulids</taxon>
        <taxon>Asterales</taxon>
        <taxon>Asteraceae</taxon>
        <taxon>Asteroideae</taxon>
        <taxon>Anthemideae</taxon>
        <taxon>Artemisiinae</taxon>
        <taxon>Artemisia</taxon>
    </lineage>
</organism>
<dbReference type="AlphaFoldDB" id="A0A2U1NSD6"/>
<dbReference type="Proteomes" id="UP000245207">
    <property type="component" value="Unassembled WGS sequence"/>
</dbReference>
<gene>
    <name evidence="1" type="ORF">CTI12_AA165300</name>
</gene>
<accession>A0A2U1NSD6</accession>